<name>A0ABR3GQP5_9PEZI</name>
<gene>
    <name evidence="2" type="ORF">Q9L58_002989</name>
</gene>
<evidence type="ECO:0000313" key="3">
    <source>
        <dbReference type="Proteomes" id="UP001447188"/>
    </source>
</evidence>
<comment type="caution">
    <text evidence="2">The sequence shown here is derived from an EMBL/GenBank/DDBJ whole genome shotgun (WGS) entry which is preliminary data.</text>
</comment>
<accession>A0ABR3GQP5</accession>
<keyword evidence="1" id="KW-0812">Transmembrane</keyword>
<feature type="transmembrane region" description="Helical" evidence="1">
    <location>
        <begin position="69"/>
        <end position="90"/>
    </location>
</feature>
<keyword evidence="1" id="KW-1133">Transmembrane helix</keyword>
<evidence type="ECO:0008006" key="4">
    <source>
        <dbReference type="Google" id="ProtNLM"/>
    </source>
</evidence>
<organism evidence="2 3">
    <name type="scientific">Discina gigas</name>
    <dbReference type="NCBI Taxonomy" id="1032678"/>
    <lineage>
        <taxon>Eukaryota</taxon>
        <taxon>Fungi</taxon>
        <taxon>Dikarya</taxon>
        <taxon>Ascomycota</taxon>
        <taxon>Pezizomycotina</taxon>
        <taxon>Pezizomycetes</taxon>
        <taxon>Pezizales</taxon>
        <taxon>Discinaceae</taxon>
        <taxon>Discina</taxon>
    </lineage>
</organism>
<dbReference type="Proteomes" id="UP001447188">
    <property type="component" value="Unassembled WGS sequence"/>
</dbReference>
<keyword evidence="3" id="KW-1185">Reference proteome</keyword>
<feature type="transmembrane region" description="Helical" evidence="1">
    <location>
        <begin position="102"/>
        <end position="126"/>
    </location>
</feature>
<dbReference type="PANTHER" id="PTHR12242">
    <property type="entry name" value="OS02G0130600 PROTEIN-RELATED"/>
    <property type="match status" value="1"/>
</dbReference>
<evidence type="ECO:0000256" key="1">
    <source>
        <dbReference type="SAM" id="Phobius"/>
    </source>
</evidence>
<reference evidence="2 3" key="1">
    <citation type="submission" date="2024-02" db="EMBL/GenBank/DDBJ databases">
        <title>Discinaceae phylogenomics.</title>
        <authorList>
            <person name="Dirks A.C."/>
            <person name="James T.Y."/>
        </authorList>
    </citation>
    <scope>NUCLEOTIDE SEQUENCE [LARGE SCALE GENOMIC DNA]</scope>
    <source>
        <strain evidence="2 3">ACD0624</strain>
    </source>
</reference>
<protein>
    <recommendedName>
        <fullName evidence="4">FAR-17a/AIG1-like protein</fullName>
    </recommendedName>
</protein>
<sequence length="270" mass="30157">MLQLLAIDGPFDPNHRLQTSWALPPLLFGLVRLLFSVYIFQYLFYRIAYSAVTDGGLLAGQSFSYFTNITYWSLGFYFAFAGFHTVIYALRGTAPLQRWPKALQFMHALFYSSITTFSFLVTIVYWGILADTDYPFLTTVSGYSNVSGHLLNSVFAFFEVAIARTERPPWIHLPLLVLFLAGYLAVAYITYATQGFYTYAFLNPATGNGKVTAYCFGIVAAICIVFAVVWLLIWARLVVTEKYLGAKGKFSSRDRGRGGDGKGAAEVSKV</sequence>
<proteinExistence type="predicted"/>
<feature type="transmembrane region" description="Helical" evidence="1">
    <location>
        <begin position="146"/>
        <end position="163"/>
    </location>
</feature>
<dbReference type="PANTHER" id="PTHR12242:SF1">
    <property type="entry name" value="MYND-TYPE DOMAIN-CONTAINING PROTEIN"/>
    <property type="match status" value="1"/>
</dbReference>
<keyword evidence="1" id="KW-0472">Membrane</keyword>
<evidence type="ECO:0000313" key="2">
    <source>
        <dbReference type="EMBL" id="KAL0638052.1"/>
    </source>
</evidence>
<feature type="transmembrane region" description="Helical" evidence="1">
    <location>
        <begin position="26"/>
        <end position="49"/>
    </location>
</feature>
<feature type="transmembrane region" description="Helical" evidence="1">
    <location>
        <begin position="211"/>
        <end position="239"/>
    </location>
</feature>
<feature type="transmembrane region" description="Helical" evidence="1">
    <location>
        <begin position="170"/>
        <end position="191"/>
    </location>
</feature>
<dbReference type="EMBL" id="JBBBZM010000027">
    <property type="protein sequence ID" value="KAL0638052.1"/>
    <property type="molecule type" value="Genomic_DNA"/>
</dbReference>